<dbReference type="InterPro" id="IPR014854">
    <property type="entry name" value="Nse4_C"/>
</dbReference>
<sequence>IKQSISHTDSRSKEIERQRRRAAHQNHIIFQMDMPTWRKLIKKYNITSPFLD</sequence>
<dbReference type="Pfam" id="PF08743">
    <property type="entry name" value="Nse4_C"/>
    <property type="match status" value="1"/>
</dbReference>
<name>G2WC58_YEASK</name>
<comment type="caution">
    <text evidence="3">The sequence shown here is derived from an EMBL/GenBank/DDBJ whole genome shotgun (WGS) entry which is preliminary data.</text>
</comment>
<evidence type="ECO:0000313" key="3">
    <source>
        <dbReference type="EMBL" id="GAA22144.1"/>
    </source>
</evidence>
<organism evidence="3 4">
    <name type="scientific">Saccharomyces cerevisiae (strain Kyokai no. 7 / NBRC 101557)</name>
    <name type="common">Baker's yeast</name>
    <dbReference type="NCBI Taxonomy" id="721032"/>
    <lineage>
        <taxon>Eukaryota</taxon>
        <taxon>Fungi</taxon>
        <taxon>Dikarya</taxon>
        <taxon>Ascomycota</taxon>
        <taxon>Saccharomycotina</taxon>
        <taxon>Saccharomycetes</taxon>
        <taxon>Saccharomycetales</taxon>
        <taxon>Saccharomycetaceae</taxon>
        <taxon>Saccharomyces</taxon>
    </lineage>
</organism>
<accession>G2WC58</accession>
<protein>
    <submittedName>
        <fullName evidence="3">K7_Nse4bp</fullName>
    </submittedName>
</protein>
<dbReference type="HOGENOM" id="CLU_3093297_0_0_1"/>
<evidence type="ECO:0000259" key="2">
    <source>
        <dbReference type="Pfam" id="PF08743"/>
    </source>
</evidence>
<feature type="non-terminal residue" evidence="3">
    <location>
        <position position="1"/>
    </location>
</feature>
<feature type="domain" description="Non-structural maintenance of chromosome element 4 C-terminal" evidence="2">
    <location>
        <begin position="9"/>
        <end position="51"/>
    </location>
</feature>
<evidence type="ECO:0000256" key="1">
    <source>
        <dbReference type="SAM" id="MobiDB-lite"/>
    </source>
</evidence>
<feature type="region of interest" description="Disordered" evidence="1">
    <location>
        <begin position="1"/>
        <end position="22"/>
    </location>
</feature>
<proteinExistence type="predicted"/>
<dbReference type="AlphaFoldDB" id="G2WC58"/>
<evidence type="ECO:0000313" key="4">
    <source>
        <dbReference type="Proteomes" id="UP000001608"/>
    </source>
</evidence>
<dbReference type="Proteomes" id="UP000001608">
    <property type="component" value="Chromosome 4"/>
</dbReference>
<gene>
    <name evidence="3" type="primary">K7_NSE4b</name>
    <name evidence="3" type="ORF">SYK7_010331</name>
</gene>
<reference evidence="3 4" key="1">
    <citation type="journal article" date="2011" name="DNA Res.">
        <title>Whole-genome sequencing of sake yeast Saccharomyces cerevisiae Kyokai no. 7.</title>
        <authorList>
            <person name="Akao T."/>
            <person name="Yashiro I."/>
            <person name="Hosoyama A."/>
            <person name="Kitagaki H."/>
            <person name="Horikawa H."/>
            <person name="Watanabe D."/>
            <person name="Akada R."/>
            <person name="Ando Y."/>
            <person name="Harashima S."/>
            <person name="Inoue T."/>
            <person name="Inoue Y."/>
            <person name="Kajiwara S."/>
            <person name="Kitamoto K."/>
            <person name="Kitamoto N."/>
            <person name="Kobayashi O."/>
            <person name="Kuhara S."/>
            <person name="Masubuchi T."/>
            <person name="Mizoguchi H."/>
            <person name="Nakao Y."/>
            <person name="Nakazato A."/>
            <person name="Namise M."/>
            <person name="Oba T."/>
            <person name="Ogata T."/>
            <person name="Ohta A."/>
            <person name="Sato M."/>
            <person name="Shibasaki S."/>
            <person name="Takatsume Y."/>
            <person name="Tanimoto S."/>
            <person name="Tsuboi H."/>
            <person name="Nishimura A."/>
            <person name="Yoda K."/>
            <person name="Ishikawa T."/>
            <person name="Iwashita K."/>
            <person name="Fujita N."/>
            <person name="Shimoi H."/>
        </authorList>
    </citation>
    <scope>NUCLEOTIDE SEQUENCE [LARGE SCALE GENOMIC DNA]</scope>
    <source>
        <strain evidence="4">Kyokai no. 7 / NBRC 101557</strain>
    </source>
</reference>
<feature type="compositionally biased region" description="Basic and acidic residues" evidence="1">
    <location>
        <begin position="8"/>
        <end position="17"/>
    </location>
</feature>
<dbReference type="EMBL" id="DG000040">
    <property type="protein sequence ID" value="GAA22144.1"/>
    <property type="molecule type" value="Genomic_DNA"/>
</dbReference>